<comment type="subcellular location">
    <subcellularLocation>
        <location evidence="1">Nucleus</location>
    </subcellularLocation>
</comment>
<dbReference type="EMBL" id="JACCJC010000007">
    <property type="protein sequence ID" value="KAF6239079.1"/>
    <property type="molecule type" value="Genomic_DNA"/>
</dbReference>
<dbReference type="OrthoDB" id="2127950at2759"/>
<dbReference type="Pfam" id="PF00352">
    <property type="entry name" value="TBP"/>
    <property type="match status" value="2"/>
</dbReference>
<evidence type="ECO:0000256" key="6">
    <source>
        <dbReference type="SAM" id="MobiDB-lite"/>
    </source>
</evidence>
<dbReference type="GeneID" id="59284622"/>
<feature type="region of interest" description="Disordered" evidence="6">
    <location>
        <begin position="1"/>
        <end position="82"/>
    </location>
</feature>
<comment type="similarity">
    <text evidence="2">Belongs to the TBP family.</text>
</comment>
<dbReference type="InterPro" id="IPR030491">
    <property type="entry name" value="TBP_CS"/>
</dbReference>
<dbReference type="GO" id="GO:0005634">
    <property type="term" value="C:nucleus"/>
    <property type="evidence" value="ECO:0007669"/>
    <property type="project" value="UniProtKB-SubCell"/>
</dbReference>
<sequence>METLTTHPSTAQQATAFTSPASLSFPGGAGELTPPSEKDGNPQANGTSGSYPGGQQQQKGADASSNGNGVTPTTPAATPGAGQGVSGLVPTLQNIVATVNLDCRLDLKTIALHARNAEYNPKRFAAVIMRIREPKTTALIFASGKMVVTGAKSEDDSRLASRKYARIIQKLGFNAKFTDFKIQNIVGSCDIKFPIRLEGLASRHHHFSSYEPELFPGLIYRMIKPKIVLLIFVSGKIVLTGAKVREEIYQAFEMIYPVLNDFRKV</sequence>
<evidence type="ECO:0000313" key="7">
    <source>
        <dbReference type="EMBL" id="KAF6239079.1"/>
    </source>
</evidence>
<evidence type="ECO:0000313" key="8">
    <source>
        <dbReference type="Proteomes" id="UP000578531"/>
    </source>
</evidence>
<dbReference type="HAMAP" id="MF_00408">
    <property type="entry name" value="TATA_bind_prot_arch"/>
    <property type="match status" value="1"/>
</dbReference>
<dbReference type="FunFam" id="3.30.310.10:FF:000001">
    <property type="entry name" value="TATA-box-binding protein 2"/>
    <property type="match status" value="1"/>
</dbReference>
<evidence type="ECO:0000256" key="4">
    <source>
        <dbReference type="ARBA" id="ARBA00023163"/>
    </source>
</evidence>
<evidence type="ECO:0000256" key="5">
    <source>
        <dbReference type="ARBA" id="ARBA00023242"/>
    </source>
</evidence>
<dbReference type="CDD" id="cd04516">
    <property type="entry name" value="TBP_eukaryotes"/>
    <property type="match status" value="1"/>
</dbReference>
<feature type="compositionally biased region" description="Polar residues" evidence="6">
    <location>
        <begin position="1"/>
        <end position="22"/>
    </location>
</feature>
<dbReference type="PANTHER" id="PTHR10126">
    <property type="entry name" value="TATA-BOX BINDING PROTEIN"/>
    <property type="match status" value="1"/>
</dbReference>
<evidence type="ECO:0000256" key="3">
    <source>
        <dbReference type="ARBA" id="ARBA00023125"/>
    </source>
</evidence>
<evidence type="ECO:0000256" key="1">
    <source>
        <dbReference type="ARBA" id="ARBA00004123"/>
    </source>
</evidence>
<dbReference type="GO" id="GO:0006367">
    <property type="term" value="P:transcription initiation at RNA polymerase II promoter"/>
    <property type="evidence" value="ECO:0007669"/>
    <property type="project" value="UniProtKB-ARBA"/>
</dbReference>
<dbReference type="PRINTS" id="PR00686">
    <property type="entry name" value="TIFACTORIID"/>
</dbReference>
<accession>A0A8H6G245</accession>
<proteinExistence type="inferred from homology"/>
<keyword evidence="3" id="KW-0238">DNA-binding</keyword>
<comment type="caution">
    <text evidence="7">The sequence shown here is derived from an EMBL/GenBank/DDBJ whole genome shotgun (WGS) entry which is preliminary data.</text>
</comment>
<keyword evidence="4" id="KW-0804">Transcription</keyword>
<dbReference type="InterPro" id="IPR000814">
    <property type="entry name" value="TBP"/>
</dbReference>
<dbReference type="InterPro" id="IPR012295">
    <property type="entry name" value="TBP_dom_sf"/>
</dbReference>
<name>A0A8H6G245_9LECA</name>
<reference evidence="7 8" key="1">
    <citation type="journal article" date="2020" name="Genomics">
        <title>Complete, high-quality genomes from long-read metagenomic sequencing of two wolf lichen thalli reveals enigmatic genome architecture.</title>
        <authorList>
            <person name="McKenzie S.K."/>
            <person name="Walston R.F."/>
            <person name="Allen J.L."/>
        </authorList>
    </citation>
    <scope>NUCLEOTIDE SEQUENCE [LARGE SCALE GENOMIC DNA]</scope>
    <source>
        <strain evidence="7">WasteWater2</strain>
    </source>
</reference>
<dbReference type="PROSITE" id="PS00351">
    <property type="entry name" value="TFIID"/>
    <property type="match status" value="1"/>
</dbReference>
<feature type="compositionally biased region" description="Low complexity" evidence="6">
    <location>
        <begin position="69"/>
        <end position="80"/>
    </location>
</feature>
<dbReference type="GO" id="GO:0003677">
    <property type="term" value="F:DNA binding"/>
    <property type="evidence" value="ECO:0007669"/>
    <property type="project" value="UniProtKB-KW"/>
</dbReference>
<feature type="compositionally biased region" description="Polar residues" evidence="6">
    <location>
        <begin position="42"/>
        <end position="68"/>
    </location>
</feature>
<dbReference type="FunFam" id="3.30.310.10:FF:000002">
    <property type="entry name" value="TATA-box-binding protein 2"/>
    <property type="match status" value="1"/>
</dbReference>
<keyword evidence="5" id="KW-0539">Nucleus</keyword>
<protein>
    <recommendedName>
        <fullName evidence="9">TATA-box-binding protein</fullName>
    </recommendedName>
</protein>
<organism evidence="7 8">
    <name type="scientific">Letharia columbiana</name>
    <dbReference type="NCBI Taxonomy" id="112416"/>
    <lineage>
        <taxon>Eukaryota</taxon>
        <taxon>Fungi</taxon>
        <taxon>Dikarya</taxon>
        <taxon>Ascomycota</taxon>
        <taxon>Pezizomycotina</taxon>
        <taxon>Lecanoromycetes</taxon>
        <taxon>OSLEUM clade</taxon>
        <taxon>Lecanoromycetidae</taxon>
        <taxon>Lecanorales</taxon>
        <taxon>Lecanorineae</taxon>
        <taxon>Parmeliaceae</taxon>
        <taxon>Letharia</taxon>
    </lineage>
</organism>
<dbReference type="Gene3D" id="3.30.310.10">
    <property type="entry name" value="TATA-Binding Protein"/>
    <property type="match status" value="2"/>
</dbReference>
<evidence type="ECO:0008006" key="9">
    <source>
        <dbReference type="Google" id="ProtNLM"/>
    </source>
</evidence>
<dbReference type="AlphaFoldDB" id="A0A8H6G245"/>
<dbReference type="InterPro" id="IPR033710">
    <property type="entry name" value="TBP_eukaryotic"/>
</dbReference>
<evidence type="ECO:0000256" key="2">
    <source>
        <dbReference type="ARBA" id="ARBA00005560"/>
    </source>
</evidence>
<dbReference type="SUPFAM" id="SSF55945">
    <property type="entry name" value="TATA-box binding protein-like"/>
    <property type="match status" value="2"/>
</dbReference>
<dbReference type="RefSeq" id="XP_037168375.1">
    <property type="nucleotide sequence ID" value="XM_037304882.1"/>
</dbReference>
<dbReference type="GO" id="GO:0005667">
    <property type="term" value="C:transcription regulator complex"/>
    <property type="evidence" value="ECO:0007669"/>
    <property type="project" value="UniProtKB-ARBA"/>
</dbReference>
<keyword evidence="8" id="KW-1185">Reference proteome</keyword>
<gene>
    <name evidence="7" type="ORF">HO173_002951</name>
</gene>
<dbReference type="Proteomes" id="UP000578531">
    <property type="component" value="Unassembled WGS sequence"/>
</dbReference>